<proteinExistence type="predicted"/>
<evidence type="ECO:0000313" key="1">
    <source>
        <dbReference type="EMBL" id="MFI2320884.1"/>
    </source>
</evidence>
<protein>
    <recommendedName>
        <fullName evidence="3">DUF4254 domain-containing protein</fullName>
    </recommendedName>
</protein>
<dbReference type="EMBL" id="JBIRXV010000001">
    <property type="protein sequence ID" value="MFI2320884.1"/>
    <property type="molecule type" value="Genomic_DNA"/>
</dbReference>
<evidence type="ECO:0000313" key="2">
    <source>
        <dbReference type="Proteomes" id="UP001611450"/>
    </source>
</evidence>
<reference evidence="1 2" key="1">
    <citation type="submission" date="2024-10" db="EMBL/GenBank/DDBJ databases">
        <title>The Natural Products Discovery Center: Release of the First 8490 Sequenced Strains for Exploring Actinobacteria Biosynthetic Diversity.</title>
        <authorList>
            <person name="Kalkreuter E."/>
            <person name="Kautsar S.A."/>
            <person name="Yang D."/>
            <person name="Bader C.D."/>
            <person name="Teijaro C.N."/>
            <person name="Fluegel L."/>
            <person name="Davis C.M."/>
            <person name="Simpson J.R."/>
            <person name="Lauterbach L."/>
            <person name="Steele A.D."/>
            <person name="Gui C."/>
            <person name="Meng S."/>
            <person name="Li G."/>
            <person name="Viehrig K."/>
            <person name="Ye F."/>
            <person name="Su P."/>
            <person name="Kiefer A.F."/>
            <person name="Nichols A."/>
            <person name="Cepeda A.J."/>
            <person name="Yan W."/>
            <person name="Fan B."/>
            <person name="Jiang Y."/>
            <person name="Adhikari A."/>
            <person name="Zheng C.-J."/>
            <person name="Schuster L."/>
            <person name="Cowan T.M."/>
            <person name="Smanski M.J."/>
            <person name="Chevrette M.G."/>
            <person name="De Carvalho L.P.S."/>
            <person name="Shen B."/>
        </authorList>
    </citation>
    <scope>NUCLEOTIDE SEQUENCE [LARGE SCALE GENOMIC DNA]</scope>
    <source>
        <strain evidence="1 2">NPDC019626</strain>
    </source>
</reference>
<dbReference type="RefSeq" id="WP_396944811.1">
    <property type="nucleotide sequence ID" value="NZ_JBIRXV010000001.1"/>
</dbReference>
<name>A0ABW7WD30_9NOCA</name>
<evidence type="ECO:0008006" key="3">
    <source>
        <dbReference type="Google" id="ProtNLM"/>
    </source>
</evidence>
<gene>
    <name evidence="1" type="ORF">ACH47G_10365</name>
</gene>
<accession>A0ABW7WD30</accession>
<dbReference type="Proteomes" id="UP001611450">
    <property type="component" value="Unassembled WGS sequence"/>
</dbReference>
<sequence length="202" mass="21765">MTLSQPLARKHSHDCARRAASTVGQATAILGMLHLVPADHAAVHAQLAALAEDSTCEPDCDLTRAMRAVVVHLGTTAELAHRHRVTALADELAELVGIVEECGRNTARTFAAPLDFVGAECYRAEIARLAHDADDASRRWFARWYFDTDDPATVEGMRHVGDELENVVRAFESVADAVRRPEYATKVSGSGHIPATSMIGAG</sequence>
<keyword evidence="2" id="KW-1185">Reference proteome</keyword>
<organism evidence="1 2">
    <name type="scientific">Nocardia beijingensis</name>
    <dbReference type="NCBI Taxonomy" id="95162"/>
    <lineage>
        <taxon>Bacteria</taxon>
        <taxon>Bacillati</taxon>
        <taxon>Actinomycetota</taxon>
        <taxon>Actinomycetes</taxon>
        <taxon>Mycobacteriales</taxon>
        <taxon>Nocardiaceae</taxon>
        <taxon>Nocardia</taxon>
    </lineage>
</organism>
<comment type="caution">
    <text evidence="1">The sequence shown here is derived from an EMBL/GenBank/DDBJ whole genome shotgun (WGS) entry which is preliminary data.</text>
</comment>
<dbReference type="Gene3D" id="1.20.58.220">
    <property type="entry name" value="Phosphate transport system protein phou homolog 2, domain 2"/>
    <property type="match status" value="1"/>
</dbReference>
<dbReference type="InterPro" id="IPR038078">
    <property type="entry name" value="PhoU-like_sf"/>
</dbReference>